<dbReference type="OrthoDB" id="280324at2"/>
<dbReference type="AlphaFoldDB" id="A0A5C6D620"/>
<dbReference type="PROSITE" id="PS50931">
    <property type="entry name" value="HTH_LYSR"/>
    <property type="match status" value="1"/>
</dbReference>
<evidence type="ECO:0000313" key="7">
    <source>
        <dbReference type="Proteomes" id="UP000319143"/>
    </source>
</evidence>
<dbReference type="Pfam" id="PF03466">
    <property type="entry name" value="LysR_substrate"/>
    <property type="match status" value="1"/>
</dbReference>
<evidence type="ECO:0000256" key="1">
    <source>
        <dbReference type="ARBA" id="ARBA00009437"/>
    </source>
</evidence>
<dbReference type="GO" id="GO:0000976">
    <property type="term" value="F:transcription cis-regulatory region binding"/>
    <property type="evidence" value="ECO:0007669"/>
    <property type="project" value="TreeGrafter"/>
</dbReference>
<reference evidence="6 7" key="1">
    <citation type="submission" date="2019-02" db="EMBL/GenBank/DDBJ databases">
        <title>Deep-cultivation of Planctomycetes and their phenomic and genomic characterization uncovers novel biology.</title>
        <authorList>
            <person name="Wiegand S."/>
            <person name="Jogler M."/>
            <person name="Boedeker C."/>
            <person name="Pinto D."/>
            <person name="Vollmers J."/>
            <person name="Rivas-Marin E."/>
            <person name="Kohn T."/>
            <person name="Peeters S.H."/>
            <person name="Heuer A."/>
            <person name="Rast P."/>
            <person name="Oberbeckmann S."/>
            <person name="Bunk B."/>
            <person name="Jeske O."/>
            <person name="Meyerdierks A."/>
            <person name="Storesund J.E."/>
            <person name="Kallscheuer N."/>
            <person name="Luecker S."/>
            <person name="Lage O.M."/>
            <person name="Pohl T."/>
            <person name="Merkel B.J."/>
            <person name="Hornburger P."/>
            <person name="Mueller R.-W."/>
            <person name="Bruemmer F."/>
            <person name="Labrenz M."/>
            <person name="Spormann A.M."/>
            <person name="Op Den Camp H."/>
            <person name="Overmann J."/>
            <person name="Amann R."/>
            <person name="Jetten M.S.M."/>
            <person name="Mascher T."/>
            <person name="Medema M.H."/>
            <person name="Devos D.P."/>
            <person name="Kaster A.-K."/>
            <person name="Ovreas L."/>
            <person name="Rohde M."/>
            <person name="Galperin M.Y."/>
            <person name="Jogler C."/>
        </authorList>
    </citation>
    <scope>NUCLEOTIDE SEQUENCE [LARGE SCALE GENOMIC DNA]</scope>
    <source>
        <strain evidence="6 7">Poly41</strain>
    </source>
</reference>
<dbReference type="Gene3D" id="1.10.10.10">
    <property type="entry name" value="Winged helix-like DNA-binding domain superfamily/Winged helix DNA-binding domain"/>
    <property type="match status" value="1"/>
</dbReference>
<dbReference type="InterPro" id="IPR000847">
    <property type="entry name" value="LysR_HTH_N"/>
</dbReference>
<sequence length="310" mass="34404">MNVFFHQLADSAESLTMQQIITFCQVYEHGGYAAASESLGLAGPTIWEQVRSLEKIYKTKLFDRAGRNIRPSAAGKVLYEMLRPIMASVESTFQRLAEETNEAAQRIKLVTGVRMMLEELGAPLRAFSKIYPDSNLRLMSADNATAQEFVLEGKADLALLIEPSQSMIQSELNYERLYPLEYLVAFPRRHPLIRQTKVTIADLINEPLILGNPNTIVRQMFDQARFRLGINEPLRLVAETDNSAITIGCVQAGMGVGIIASRPNGNLTKRAATRSLSAEIGLVHVVAAHRKGRIPTQALTKLLSLLREAI</sequence>
<dbReference type="InterPro" id="IPR005119">
    <property type="entry name" value="LysR_subst-bd"/>
</dbReference>
<dbReference type="CDD" id="cd05466">
    <property type="entry name" value="PBP2_LTTR_substrate"/>
    <property type="match status" value="1"/>
</dbReference>
<evidence type="ECO:0000256" key="4">
    <source>
        <dbReference type="ARBA" id="ARBA00023163"/>
    </source>
</evidence>
<keyword evidence="4" id="KW-0804">Transcription</keyword>
<evidence type="ECO:0000256" key="3">
    <source>
        <dbReference type="ARBA" id="ARBA00023125"/>
    </source>
</evidence>
<accession>A0A5C6D620</accession>
<protein>
    <submittedName>
        <fullName evidence="6">HTH-type transcriptional regulator CysL</fullName>
    </submittedName>
</protein>
<dbReference type="Pfam" id="PF00126">
    <property type="entry name" value="HTH_1"/>
    <property type="match status" value="1"/>
</dbReference>
<organism evidence="6 7">
    <name type="scientific">Novipirellula artificiosorum</name>
    <dbReference type="NCBI Taxonomy" id="2528016"/>
    <lineage>
        <taxon>Bacteria</taxon>
        <taxon>Pseudomonadati</taxon>
        <taxon>Planctomycetota</taxon>
        <taxon>Planctomycetia</taxon>
        <taxon>Pirellulales</taxon>
        <taxon>Pirellulaceae</taxon>
        <taxon>Novipirellula</taxon>
    </lineage>
</organism>
<comment type="similarity">
    <text evidence="1">Belongs to the LysR transcriptional regulatory family.</text>
</comment>
<evidence type="ECO:0000259" key="5">
    <source>
        <dbReference type="PROSITE" id="PS50931"/>
    </source>
</evidence>
<dbReference type="Proteomes" id="UP000319143">
    <property type="component" value="Unassembled WGS sequence"/>
</dbReference>
<dbReference type="RefSeq" id="WP_146531269.1">
    <property type="nucleotide sequence ID" value="NZ_SJPV01000021.1"/>
</dbReference>
<dbReference type="Gene3D" id="3.40.190.290">
    <property type="match status" value="1"/>
</dbReference>
<dbReference type="GO" id="GO:0003700">
    <property type="term" value="F:DNA-binding transcription factor activity"/>
    <property type="evidence" value="ECO:0007669"/>
    <property type="project" value="InterPro"/>
</dbReference>
<name>A0A5C6D620_9BACT</name>
<dbReference type="InterPro" id="IPR036388">
    <property type="entry name" value="WH-like_DNA-bd_sf"/>
</dbReference>
<evidence type="ECO:0000313" key="6">
    <source>
        <dbReference type="EMBL" id="TWU30686.1"/>
    </source>
</evidence>
<keyword evidence="3" id="KW-0238">DNA-binding</keyword>
<dbReference type="SUPFAM" id="SSF46785">
    <property type="entry name" value="Winged helix' DNA-binding domain"/>
    <property type="match status" value="1"/>
</dbReference>
<dbReference type="SUPFAM" id="SSF53850">
    <property type="entry name" value="Periplasmic binding protein-like II"/>
    <property type="match status" value="1"/>
</dbReference>
<dbReference type="EMBL" id="SJPV01000021">
    <property type="protein sequence ID" value="TWU30686.1"/>
    <property type="molecule type" value="Genomic_DNA"/>
</dbReference>
<dbReference type="InterPro" id="IPR036390">
    <property type="entry name" value="WH_DNA-bd_sf"/>
</dbReference>
<gene>
    <name evidence="6" type="primary">cysL</name>
    <name evidence="6" type="ORF">Poly41_65910</name>
</gene>
<keyword evidence="7" id="KW-1185">Reference proteome</keyword>
<comment type="caution">
    <text evidence="6">The sequence shown here is derived from an EMBL/GenBank/DDBJ whole genome shotgun (WGS) entry which is preliminary data.</text>
</comment>
<feature type="domain" description="HTH lysR-type" evidence="5">
    <location>
        <begin position="15"/>
        <end position="72"/>
    </location>
</feature>
<proteinExistence type="inferred from homology"/>
<dbReference type="PANTHER" id="PTHR30126:SF40">
    <property type="entry name" value="HTH-TYPE TRANSCRIPTIONAL REGULATOR GLTR"/>
    <property type="match status" value="1"/>
</dbReference>
<keyword evidence="2" id="KW-0805">Transcription regulation</keyword>
<dbReference type="PANTHER" id="PTHR30126">
    <property type="entry name" value="HTH-TYPE TRANSCRIPTIONAL REGULATOR"/>
    <property type="match status" value="1"/>
</dbReference>
<evidence type="ECO:0000256" key="2">
    <source>
        <dbReference type="ARBA" id="ARBA00023015"/>
    </source>
</evidence>